<name>A0A2P2QXE2_RHIMU</name>
<sequence length="31" mass="3194">MLFWLAFALFGILGSGGVVAARFCACRCGGV</sequence>
<organism evidence="1">
    <name type="scientific">Rhizophora mucronata</name>
    <name type="common">Asiatic mangrove</name>
    <dbReference type="NCBI Taxonomy" id="61149"/>
    <lineage>
        <taxon>Eukaryota</taxon>
        <taxon>Viridiplantae</taxon>
        <taxon>Streptophyta</taxon>
        <taxon>Embryophyta</taxon>
        <taxon>Tracheophyta</taxon>
        <taxon>Spermatophyta</taxon>
        <taxon>Magnoliopsida</taxon>
        <taxon>eudicotyledons</taxon>
        <taxon>Gunneridae</taxon>
        <taxon>Pentapetalae</taxon>
        <taxon>rosids</taxon>
        <taxon>fabids</taxon>
        <taxon>Malpighiales</taxon>
        <taxon>Rhizophoraceae</taxon>
        <taxon>Rhizophora</taxon>
    </lineage>
</organism>
<protein>
    <submittedName>
        <fullName evidence="1">Uncharacterized protein</fullName>
    </submittedName>
</protein>
<dbReference type="AlphaFoldDB" id="A0A2P2QXE2"/>
<evidence type="ECO:0000313" key="1">
    <source>
        <dbReference type="EMBL" id="MBX71680.1"/>
    </source>
</evidence>
<dbReference type="EMBL" id="GGEC01091196">
    <property type="protein sequence ID" value="MBX71680.1"/>
    <property type="molecule type" value="Transcribed_RNA"/>
</dbReference>
<proteinExistence type="predicted"/>
<accession>A0A2P2QXE2</accession>
<reference evidence="1" key="1">
    <citation type="submission" date="2018-02" db="EMBL/GenBank/DDBJ databases">
        <title>Rhizophora mucronata_Transcriptome.</title>
        <authorList>
            <person name="Meera S.P."/>
            <person name="Sreeshan A."/>
            <person name="Augustine A."/>
        </authorList>
    </citation>
    <scope>NUCLEOTIDE SEQUENCE</scope>
    <source>
        <tissue evidence="1">Leaf</tissue>
    </source>
</reference>